<dbReference type="PANTHER" id="PTHR11439:SF483">
    <property type="entry name" value="PEPTIDE SYNTHASE GLIP-LIKE, PUTATIVE (AFU_ORTHOLOGUE AFUA_3G12920)-RELATED"/>
    <property type="match status" value="1"/>
</dbReference>
<feature type="domain" description="Reverse transcriptase Ty1/copia-type" evidence="2">
    <location>
        <begin position="93"/>
        <end position="186"/>
    </location>
</feature>
<feature type="region of interest" description="Disordered" evidence="1">
    <location>
        <begin position="312"/>
        <end position="333"/>
    </location>
</feature>
<accession>A0A6L2K360</accession>
<dbReference type="EMBL" id="BKCJ010001754">
    <property type="protein sequence ID" value="GEU43773.1"/>
    <property type="molecule type" value="Genomic_DNA"/>
</dbReference>
<sequence length="556" mass="63536">MNYKPVTVGNQTNNVAGIEINANAKKSRQEKAFDLEYILLPFIPSSTQSSDDKDASEVPDKGDEGVSEGSGIDDQEKTDRKTGIFDDVYDDREMDVKSAFLYGTIEEEVYVCQPPGFEDLYFPNKVYKVEKALYGLHQASRARYETLSTYLLENGFRIGFIDKTLFIKKDIDDILLVQVYVDDIISGSIKRLQVKQKDDGIFISQDKYVAEILKKFYFTTVKTSSTLIEPNKTLIKDAGAEDVDVHLYRLMIRSLMYLTAFRPDIMFAVCGCVRFQVTPKTSHLHAVKRIFRYLKREQTPLFPTMLAIQAAEGEDSGHPSEPQPPPSSAQHIHEEQIPNDAVYEKLDDSVERVTTTAASLDAVQDSSNILKTQSTTMPNTKKVYGTAYTKLIMKVKKLEKTVNSNQDKRRTKIVVLDDEEDSKNSSKQGRMIENIDQDTRITLVTPTNVSSQEDQPEDQLGFVSAAKVLADAAKKKVNTYTRRRRAMSLDEELAQKLYEEEQARFNAEQEAKFNAEQDELLASETTRRKLIPQLLMLIRMMFKPRFKQMRNWLRKY</sequence>
<organism evidence="3">
    <name type="scientific">Tanacetum cinerariifolium</name>
    <name type="common">Dalmatian daisy</name>
    <name type="synonym">Chrysanthemum cinerariifolium</name>
    <dbReference type="NCBI Taxonomy" id="118510"/>
    <lineage>
        <taxon>Eukaryota</taxon>
        <taxon>Viridiplantae</taxon>
        <taxon>Streptophyta</taxon>
        <taxon>Embryophyta</taxon>
        <taxon>Tracheophyta</taxon>
        <taxon>Spermatophyta</taxon>
        <taxon>Magnoliopsida</taxon>
        <taxon>eudicotyledons</taxon>
        <taxon>Gunneridae</taxon>
        <taxon>Pentapetalae</taxon>
        <taxon>asterids</taxon>
        <taxon>campanulids</taxon>
        <taxon>Asterales</taxon>
        <taxon>Asteraceae</taxon>
        <taxon>Asteroideae</taxon>
        <taxon>Anthemideae</taxon>
        <taxon>Anthemidinae</taxon>
        <taxon>Tanacetum</taxon>
    </lineage>
</organism>
<evidence type="ECO:0000259" key="2">
    <source>
        <dbReference type="Pfam" id="PF07727"/>
    </source>
</evidence>
<evidence type="ECO:0000256" key="1">
    <source>
        <dbReference type="SAM" id="MobiDB-lite"/>
    </source>
</evidence>
<dbReference type="PANTHER" id="PTHR11439">
    <property type="entry name" value="GAG-POL-RELATED RETROTRANSPOSON"/>
    <property type="match status" value="1"/>
</dbReference>
<dbReference type="InterPro" id="IPR013103">
    <property type="entry name" value="RVT_2"/>
</dbReference>
<dbReference type="Pfam" id="PF07727">
    <property type="entry name" value="RVT_2"/>
    <property type="match status" value="1"/>
</dbReference>
<comment type="caution">
    <text evidence="3">The sequence shown here is derived from an EMBL/GenBank/DDBJ whole genome shotgun (WGS) entry which is preliminary data.</text>
</comment>
<evidence type="ECO:0000313" key="3">
    <source>
        <dbReference type="EMBL" id="GEU43773.1"/>
    </source>
</evidence>
<feature type="region of interest" description="Disordered" evidence="1">
    <location>
        <begin position="45"/>
        <end position="77"/>
    </location>
</feature>
<protein>
    <recommendedName>
        <fullName evidence="2">Reverse transcriptase Ty1/copia-type domain-containing protein</fullName>
    </recommendedName>
</protein>
<dbReference type="AlphaFoldDB" id="A0A6L2K360"/>
<name>A0A6L2K360_TANCI</name>
<proteinExistence type="predicted"/>
<gene>
    <name evidence="3" type="ORF">Tci_015751</name>
</gene>
<reference evidence="3" key="1">
    <citation type="journal article" date="2019" name="Sci. Rep.">
        <title>Draft genome of Tanacetum cinerariifolium, the natural source of mosquito coil.</title>
        <authorList>
            <person name="Yamashiro T."/>
            <person name="Shiraishi A."/>
            <person name="Satake H."/>
            <person name="Nakayama K."/>
        </authorList>
    </citation>
    <scope>NUCLEOTIDE SEQUENCE</scope>
</reference>
<feature type="compositionally biased region" description="Basic and acidic residues" evidence="1">
    <location>
        <begin position="50"/>
        <end position="64"/>
    </location>
</feature>